<keyword evidence="1" id="KW-1133">Transmembrane helix</keyword>
<dbReference type="Proteomes" id="UP000664209">
    <property type="component" value="Unassembled WGS sequence"/>
</dbReference>
<comment type="caution">
    <text evidence="2">The sequence shown here is derived from an EMBL/GenBank/DDBJ whole genome shotgun (WGS) entry which is preliminary data.</text>
</comment>
<keyword evidence="3" id="KW-1185">Reference proteome</keyword>
<reference evidence="2" key="1">
    <citation type="submission" date="2021-03" db="EMBL/GenBank/DDBJ databases">
        <title>Actinotalea soli sp. nov., isolated from soil.</title>
        <authorList>
            <person name="Ping W."/>
            <person name="Zhang J."/>
        </authorList>
    </citation>
    <scope>NUCLEOTIDE SEQUENCE</scope>
    <source>
        <strain evidence="2">BY-33</strain>
    </source>
</reference>
<keyword evidence="1" id="KW-0812">Transmembrane</keyword>
<proteinExistence type="predicted"/>
<protein>
    <submittedName>
        <fullName evidence="2">Uncharacterized protein</fullName>
    </submittedName>
</protein>
<accession>A0A939LVK2</accession>
<evidence type="ECO:0000313" key="2">
    <source>
        <dbReference type="EMBL" id="MBO1752929.1"/>
    </source>
</evidence>
<dbReference type="EMBL" id="JAGEMK010000008">
    <property type="protein sequence ID" value="MBO1752929.1"/>
    <property type="molecule type" value="Genomic_DNA"/>
</dbReference>
<dbReference type="RefSeq" id="WP_208056611.1">
    <property type="nucleotide sequence ID" value="NZ_JAGEMK010000008.1"/>
</dbReference>
<name>A0A939LVK2_9CELL</name>
<evidence type="ECO:0000313" key="3">
    <source>
        <dbReference type="Proteomes" id="UP000664209"/>
    </source>
</evidence>
<evidence type="ECO:0000256" key="1">
    <source>
        <dbReference type="SAM" id="Phobius"/>
    </source>
</evidence>
<gene>
    <name evidence="2" type="ORF">J4G33_14040</name>
</gene>
<organism evidence="2 3">
    <name type="scientific">Actinotalea soli</name>
    <dbReference type="NCBI Taxonomy" id="2819234"/>
    <lineage>
        <taxon>Bacteria</taxon>
        <taxon>Bacillati</taxon>
        <taxon>Actinomycetota</taxon>
        <taxon>Actinomycetes</taxon>
        <taxon>Micrococcales</taxon>
        <taxon>Cellulomonadaceae</taxon>
        <taxon>Actinotalea</taxon>
    </lineage>
</organism>
<feature type="transmembrane region" description="Helical" evidence="1">
    <location>
        <begin position="26"/>
        <end position="44"/>
    </location>
</feature>
<sequence>MGETAHGTRRGFWRRLGRGLRNGWELMWFLEFLGFVVRLILVPFRMLGRALSDL</sequence>
<dbReference type="AlphaFoldDB" id="A0A939LVK2"/>
<keyword evidence="1" id="KW-0472">Membrane</keyword>